<protein>
    <submittedName>
        <fullName evidence="2">Uncharacterized protein</fullName>
    </submittedName>
</protein>
<dbReference type="Proteomes" id="UP000578531">
    <property type="component" value="Unassembled WGS sequence"/>
</dbReference>
<proteinExistence type="predicted"/>
<dbReference type="RefSeq" id="XP_037160866.1">
    <property type="nucleotide sequence ID" value="XM_037312280.1"/>
</dbReference>
<sequence>MVISILSGSLYDADYTRFSIFFGSSLTIVGMCMTSLARTYADALLAQGVTVGLHITPISPFLPPLHLIPSSPIPTLPNNPTNNTNHPTMGNAPSHFTHPATSAHPRARLPITTNRYDWVAAEGGYIPHRFQGAHREKWRNDDRGAYEKKVRFEKERSGRRYRDVAEKKREFRRLYDERVRG</sequence>
<dbReference type="OrthoDB" id="5325815at2759"/>
<evidence type="ECO:0000313" key="3">
    <source>
        <dbReference type="Proteomes" id="UP000578531"/>
    </source>
</evidence>
<name>A0A8H6L0X4_9LECA</name>
<dbReference type="EMBL" id="JACCJC010000057">
    <property type="protein sequence ID" value="KAF6231434.1"/>
    <property type="molecule type" value="Genomic_DNA"/>
</dbReference>
<reference evidence="2 3" key="1">
    <citation type="journal article" date="2020" name="Genomics">
        <title>Complete, high-quality genomes from long-read metagenomic sequencing of two wolf lichen thalli reveals enigmatic genome architecture.</title>
        <authorList>
            <person name="McKenzie S.K."/>
            <person name="Walston R.F."/>
            <person name="Allen J.L."/>
        </authorList>
    </citation>
    <scope>NUCLEOTIDE SEQUENCE [LARGE SCALE GENOMIC DNA]</scope>
    <source>
        <strain evidence="2">WasteWater2</strain>
    </source>
</reference>
<keyword evidence="1" id="KW-0812">Transmembrane</keyword>
<gene>
    <name evidence="2" type="ORF">HO173_010395</name>
</gene>
<keyword evidence="1" id="KW-0472">Membrane</keyword>
<accession>A0A8H6L0X4</accession>
<keyword evidence="3" id="KW-1185">Reference proteome</keyword>
<evidence type="ECO:0000313" key="2">
    <source>
        <dbReference type="EMBL" id="KAF6231434.1"/>
    </source>
</evidence>
<evidence type="ECO:0000256" key="1">
    <source>
        <dbReference type="SAM" id="Phobius"/>
    </source>
</evidence>
<dbReference type="GeneID" id="59292041"/>
<keyword evidence="1" id="KW-1133">Transmembrane helix</keyword>
<dbReference type="AlphaFoldDB" id="A0A8H6L0X4"/>
<organism evidence="2 3">
    <name type="scientific">Letharia columbiana</name>
    <dbReference type="NCBI Taxonomy" id="112416"/>
    <lineage>
        <taxon>Eukaryota</taxon>
        <taxon>Fungi</taxon>
        <taxon>Dikarya</taxon>
        <taxon>Ascomycota</taxon>
        <taxon>Pezizomycotina</taxon>
        <taxon>Lecanoromycetes</taxon>
        <taxon>OSLEUM clade</taxon>
        <taxon>Lecanoromycetidae</taxon>
        <taxon>Lecanorales</taxon>
        <taxon>Lecanorineae</taxon>
        <taxon>Parmeliaceae</taxon>
        <taxon>Letharia</taxon>
    </lineage>
</organism>
<comment type="caution">
    <text evidence="2">The sequence shown here is derived from an EMBL/GenBank/DDBJ whole genome shotgun (WGS) entry which is preliminary data.</text>
</comment>
<feature type="transmembrane region" description="Helical" evidence="1">
    <location>
        <begin position="20"/>
        <end position="37"/>
    </location>
</feature>